<organism evidence="2 3">
    <name type="scientific">Durio zibethinus</name>
    <name type="common">Durian</name>
    <dbReference type="NCBI Taxonomy" id="66656"/>
    <lineage>
        <taxon>Eukaryota</taxon>
        <taxon>Viridiplantae</taxon>
        <taxon>Streptophyta</taxon>
        <taxon>Embryophyta</taxon>
        <taxon>Tracheophyta</taxon>
        <taxon>Spermatophyta</taxon>
        <taxon>Magnoliopsida</taxon>
        <taxon>eudicotyledons</taxon>
        <taxon>Gunneridae</taxon>
        <taxon>Pentapetalae</taxon>
        <taxon>rosids</taxon>
        <taxon>malvids</taxon>
        <taxon>Malvales</taxon>
        <taxon>Malvaceae</taxon>
        <taxon>Helicteroideae</taxon>
        <taxon>Durio</taxon>
    </lineage>
</organism>
<dbReference type="AlphaFoldDB" id="A0A6P5WXL2"/>
<dbReference type="GeneID" id="111278260"/>
<dbReference type="KEGG" id="dzi:111278260"/>
<reference evidence="3" key="1">
    <citation type="submission" date="2025-08" db="UniProtKB">
        <authorList>
            <consortium name="RefSeq"/>
        </authorList>
    </citation>
    <scope>IDENTIFICATION</scope>
    <source>
        <tissue evidence="3">Fruit stalk</tissue>
    </source>
</reference>
<dbReference type="PANTHER" id="PTHR31900">
    <property type="entry name" value="F-BOX/RNI SUPERFAMILY PROTEIN-RELATED"/>
    <property type="match status" value="1"/>
</dbReference>
<evidence type="ECO:0000313" key="2">
    <source>
        <dbReference type="Proteomes" id="UP000515121"/>
    </source>
</evidence>
<accession>A0A6P5WXL2</accession>
<evidence type="ECO:0000259" key="1">
    <source>
        <dbReference type="SMART" id="SM00579"/>
    </source>
</evidence>
<feature type="domain" description="FBD" evidence="1">
    <location>
        <begin position="144"/>
        <end position="210"/>
    </location>
</feature>
<dbReference type="OrthoDB" id="594804at2759"/>
<name>A0A6P5WXL2_DURZI</name>
<dbReference type="SMART" id="SM00579">
    <property type="entry name" value="FBD"/>
    <property type="match status" value="1"/>
</dbReference>
<dbReference type="Pfam" id="PF08387">
    <property type="entry name" value="FBD"/>
    <property type="match status" value="1"/>
</dbReference>
<dbReference type="InterPro" id="IPR050232">
    <property type="entry name" value="FBL13/AtMIF1-like"/>
</dbReference>
<gene>
    <name evidence="3" type="primary">LOC111278260</name>
</gene>
<proteinExistence type="predicted"/>
<dbReference type="RefSeq" id="XP_022720603.1">
    <property type="nucleotide sequence ID" value="XM_022864868.1"/>
</dbReference>
<dbReference type="PANTHER" id="PTHR31900:SF30">
    <property type="entry name" value="SUPERFAMILY PROTEIN, PUTATIVE-RELATED"/>
    <property type="match status" value="1"/>
</dbReference>
<sequence length="211" mass="24047">MRLKLFSYEGELKNDYCIDDAPSLANAVLNFGGRVVIREDVRHLEAAYRAQKLLRGLANTLKDLWVSHDTLHVLTYAEELAAHLPLFHNLNNIEVFDEPMDSACRGLLNILQNSPHLESLHFLERICLSKHAEEHDRIFDPVPACFLTHLKTVKICFFDESEEVLHVVKSLLETATGLEKLWLQSSGGKRIYDLLSAHSEGLMNCKIAFYC</sequence>
<protein>
    <submittedName>
        <fullName evidence="3">Uncharacterized protein LOC111278260 isoform X1</fullName>
    </submittedName>
</protein>
<dbReference type="InterPro" id="IPR006566">
    <property type="entry name" value="FBD"/>
</dbReference>
<keyword evidence="2" id="KW-1185">Reference proteome</keyword>
<dbReference type="Proteomes" id="UP000515121">
    <property type="component" value="Unplaced"/>
</dbReference>
<evidence type="ECO:0000313" key="3">
    <source>
        <dbReference type="RefSeq" id="XP_022720603.1"/>
    </source>
</evidence>